<dbReference type="EnsemblPlants" id="AVESA.00010b.r2.7DG1334400.1">
    <property type="protein sequence ID" value="AVESA.00010b.r2.7DG1334400.1.CDS"/>
    <property type="gene ID" value="AVESA.00010b.r2.7DG1334400"/>
</dbReference>
<evidence type="ECO:0000313" key="2">
    <source>
        <dbReference type="Proteomes" id="UP001732700"/>
    </source>
</evidence>
<sequence>MELPSWASFVLAAALFLSAATTLLLLQRRSGQRGYKRYRLPPGPKPWPVIGNLHLMGALPHRSIRDLSARYGPLMQLRFGSIPVVVGSSPEMARLLLQTHDAALAGRPRTAAGRHTAYDHTDMLWSSYGAHWRRLRRVCLAELFSASRIASYETVRHDEVRALLRGLHAAAATSGLGGGGAVVVVVREHLFAATLGMISRMVLGRKYVEAAGSSSASGIITPEEFTRTMDEFFFLNGALNIGDFVPWLDGLDLQGYVGRMRRVGATLDVFMERVLDEHVDRRRRADGEGHASPCMVDVLLELADGDRLERDSVKALTLDLIAGGTNTNGVTLEWAISELLRNPKMLARATEELDRVVGPDRLVTERDVSDLPYMKAAVKETMRMHPVGPLLAPHEALEDVSIGGYDIPSGTRVLVNVWAIARDGALWDMPEEFRPERFLGKSKIDVVGQDFELLPFGSGRRMCPGYKLGLKVVHICLANMLHCFVWRLPVIMAAEKLSMDEIFGLTTSRKIPLEVFIKPKLSSHLYVG</sequence>
<organism evidence="1 2">
    <name type="scientific">Avena sativa</name>
    <name type="common">Oat</name>
    <dbReference type="NCBI Taxonomy" id="4498"/>
    <lineage>
        <taxon>Eukaryota</taxon>
        <taxon>Viridiplantae</taxon>
        <taxon>Streptophyta</taxon>
        <taxon>Embryophyta</taxon>
        <taxon>Tracheophyta</taxon>
        <taxon>Spermatophyta</taxon>
        <taxon>Magnoliopsida</taxon>
        <taxon>Liliopsida</taxon>
        <taxon>Poales</taxon>
        <taxon>Poaceae</taxon>
        <taxon>BOP clade</taxon>
        <taxon>Pooideae</taxon>
        <taxon>Poodae</taxon>
        <taxon>Poeae</taxon>
        <taxon>Poeae Chloroplast Group 1 (Aveneae type)</taxon>
        <taxon>Aveninae</taxon>
        <taxon>Avena</taxon>
    </lineage>
</organism>
<reference evidence="1" key="2">
    <citation type="submission" date="2025-09" db="UniProtKB">
        <authorList>
            <consortium name="EnsemblPlants"/>
        </authorList>
    </citation>
    <scope>IDENTIFICATION</scope>
</reference>
<dbReference type="Proteomes" id="UP001732700">
    <property type="component" value="Chromosome 7D"/>
</dbReference>
<name>A0ACD6ABF2_AVESA</name>
<proteinExistence type="predicted"/>
<protein>
    <submittedName>
        <fullName evidence="1">Uncharacterized protein</fullName>
    </submittedName>
</protein>
<keyword evidence="2" id="KW-1185">Reference proteome</keyword>
<accession>A0ACD6ABF2</accession>
<evidence type="ECO:0000313" key="1">
    <source>
        <dbReference type="EnsemblPlants" id="AVESA.00010b.r2.7DG1334400.1.CDS"/>
    </source>
</evidence>
<reference evidence="1" key="1">
    <citation type="submission" date="2021-05" db="EMBL/GenBank/DDBJ databases">
        <authorList>
            <person name="Scholz U."/>
            <person name="Mascher M."/>
            <person name="Fiebig A."/>
        </authorList>
    </citation>
    <scope>NUCLEOTIDE SEQUENCE [LARGE SCALE GENOMIC DNA]</scope>
</reference>